<dbReference type="GO" id="GO:0051301">
    <property type="term" value="P:cell division"/>
    <property type="evidence" value="ECO:0007669"/>
    <property type="project" value="TreeGrafter"/>
</dbReference>
<dbReference type="GO" id="GO:0008233">
    <property type="term" value="F:peptidase activity"/>
    <property type="evidence" value="ECO:0007669"/>
    <property type="project" value="UniProtKB-KW"/>
</dbReference>
<reference evidence="10" key="1">
    <citation type="submission" date="2012-04" db="EMBL/GenBank/DDBJ databases">
        <title>Complete genome sequence of Helicobacter cetorum strain MIT 00-7128.</title>
        <authorList>
            <person name="Kersulyte D."/>
            <person name="Berg D.E."/>
        </authorList>
    </citation>
    <scope>NUCLEOTIDE SEQUENCE [LARGE SCALE GENOMIC DNA]</scope>
    <source>
        <strain evidence="10">MIT 00-7128</strain>
    </source>
</reference>
<dbReference type="NCBIfam" id="TIGR00382">
    <property type="entry name" value="clpX"/>
    <property type="match status" value="1"/>
</dbReference>
<keyword evidence="9" id="KW-0378">Hydrolase</keyword>
<evidence type="ECO:0000256" key="6">
    <source>
        <dbReference type="HAMAP-Rule" id="MF_00175"/>
    </source>
</evidence>
<evidence type="ECO:0000256" key="2">
    <source>
        <dbReference type="ARBA" id="ARBA00022741"/>
    </source>
</evidence>
<dbReference type="GO" id="GO:0008270">
    <property type="term" value="F:zinc ion binding"/>
    <property type="evidence" value="ECO:0007669"/>
    <property type="project" value="UniProtKB-UniRule"/>
</dbReference>
<evidence type="ECO:0000256" key="5">
    <source>
        <dbReference type="ARBA" id="ARBA00023186"/>
    </source>
</evidence>
<dbReference type="InterPro" id="IPR027417">
    <property type="entry name" value="P-loop_NTPase"/>
</dbReference>
<evidence type="ECO:0000313" key="10">
    <source>
        <dbReference type="Proteomes" id="UP000005010"/>
    </source>
</evidence>
<dbReference type="GO" id="GO:0046983">
    <property type="term" value="F:protein dimerization activity"/>
    <property type="evidence" value="ECO:0007669"/>
    <property type="project" value="UniProtKB-UniRule"/>
</dbReference>
<keyword evidence="9" id="KW-0645">Protease</keyword>
<gene>
    <name evidence="6 9" type="primary">clpX</name>
    <name evidence="9" type="ordered locus">HCW_01085</name>
</gene>
<name>I0EKP1_HELC0</name>
<keyword evidence="1 6" id="KW-0479">Metal-binding</keyword>
<dbReference type="GO" id="GO:0140662">
    <property type="term" value="F:ATP-dependent protein folding chaperone"/>
    <property type="evidence" value="ECO:0007669"/>
    <property type="project" value="InterPro"/>
</dbReference>
<dbReference type="InterPro" id="IPR010603">
    <property type="entry name" value="Znf_CppX_C4"/>
</dbReference>
<dbReference type="FunFam" id="1.10.8.60:FF:000002">
    <property type="entry name" value="ATP-dependent Clp protease ATP-binding subunit ClpX"/>
    <property type="match status" value="1"/>
</dbReference>
<evidence type="ECO:0000256" key="4">
    <source>
        <dbReference type="ARBA" id="ARBA00022840"/>
    </source>
</evidence>
<dbReference type="SMART" id="SM00994">
    <property type="entry name" value="zf-C4_ClpX"/>
    <property type="match status" value="1"/>
</dbReference>
<dbReference type="GO" id="GO:0051603">
    <property type="term" value="P:proteolysis involved in protein catabolic process"/>
    <property type="evidence" value="ECO:0007669"/>
    <property type="project" value="TreeGrafter"/>
</dbReference>
<comment type="function">
    <text evidence="6">ATP-dependent specificity component of the Clp protease. It directs the protease to specific substrates. Can perform chaperone functions in the absence of ClpP.</text>
</comment>
<dbReference type="NCBIfam" id="NF003745">
    <property type="entry name" value="PRK05342.1"/>
    <property type="match status" value="1"/>
</dbReference>
<dbReference type="KEGG" id="hce:HCW_01085"/>
<feature type="binding site" evidence="6 7">
    <location>
        <position position="7"/>
    </location>
    <ligand>
        <name>Zn(2+)</name>
        <dbReference type="ChEBI" id="CHEBI:29105"/>
    </ligand>
</feature>
<dbReference type="Gene3D" id="1.10.8.60">
    <property type="match status" value="1"/>
</dbReference>
<feature type="domain" description="ClpX-type ZB" evidence="8">
    <location>
        <begin position="1"/>
        <end position="55"/>
    </location>
</feature>
<dbReference type="SMART" id="SM01086">
    <property type="entry name" value="ClpB_D2-small"/>
    <property type="match status" value="1"/>
</dbReference>
<dbReference type="Pfam" id="PF07724">
    <property type="entry name" value="AAA_2"/>
    <property type="match status" value="1"/>
</dbReference>
<feature type="binding site" evidence="6 7">
    <location>
        <position position="36"/>
    </location>
    <ligand>
        <name>Zn(2+)</name>
        <dbReference type="ChEBI" id="CHEBI:29105"/>
    </ligand>
</feature>
<organism evidence="9 10">
    <name type="scientific">Helicobacter cetorum (strain ATCC BAA-429 / MIT 00-7128)</name>
    <dbReference type="NCBI Taxonomy" id="182217"/>
    <lineage>
        <taxon>Bacteria</taxon>
        <taxon>Pseudomonadati</taxon>
        <taxon>Campylobacterota</taxon>
        <taxon>Epsilonproteobacteria</taxon>
        <taxon>Campylobacterales</taxon>
        <taxon>Helicobacteraceae</taxon>
        <taxon>Helicobacter</taxon>
    </lineage>
</organism>
<dbReference type="GO" id="GO:0016887">
    <property type="term" value="F:ATP hydrolysis activity"/>
    <property type="evidence" value="ECO:0007669"/>
    <property type="project" value="InterPro"/>
</dbReference>
<evidence type="ECO:0000313" key="9">
    <source>
        <dbReference type="EMBL" id="AFI03510.1"/>
    </source>
</evidence>
<dbReference type="InterPro" id="IPR003593">
    <property type="entry name" value="AAA+_ATPase"/>
</dbReference>
<dbReference type="InterPro" id="IPR046425">
    <property type="entry name" value="ClpX_bact"/>
</dbReference>
<dbReference type="CDD" id="cd19497">
    <property type="entry name" value="RecA-like_ClpX"/>
    <property type="match status" value="1"/>
</dbReference>
<dbReference type="PROSITE" id="PS51902">
    <property type="entry name" value="CLPX_ZB"/>
    <property type="match status" value="1"/>
</dbReference>
<dbReference type="InterPro" id="IPR050052">
    <property type="entry name" value="ATP-dep_Clp_protease_ClpX"/>
</dbReference>
<dbReference type="Proteomes" id="UP000005010">
    <property type="component" value="Chromosome"/>
</dbReference>
<evidence type="ECO:0000256" key="1">
    <source>
        <dbReference type="ARBA" id="ARBA00022723"/>
    </source>
</evidence>
<keyword evidence="10" id="KW-1185">Reference proteome</keyword>
<keyword evidence="4 6" id="KW-0067">ATP-binding</keyword>
<dbReference type="EMBL" id="CP003479">
    <property type="protein sequence ID" value="AFI03510.1"/>
    <property type="molecule type" value="Genomic_DNA"/>
</dbReference>
<dbReference type="AlphaFoldDB" id="I0EKP1"/>
<dbReference type="PANTHER" id="PTHR48102:SF7">
    <property type="entry name" value="ATP-DEPENDENT CLP PROTEASE ATP-BINDING SUBUNIT CLPX-LIKE, MITOCHONDRIAL"/>
    <property type="match status" value="1"/>
</dbReference>
<feature type="binding site" evidence="6 7">
    <location>
        <position position="39"/>
    </location>
    <ligand>
        <name>Zn(2+)</name>
        <dbReference type="ChEBI" id="CHEBI:29105"/>
    </ligand>
</feature>
<dbReference type="HAMAP" id="MF_00175">
    <property type="entry name" value="ClpX"/>
    <property type="match status" value="1"/>
</dbReference>
<protein>
    <recommendedName>
        <fullName evidence="6">ATP-dependent Clp protease ATP-binding subunit ClpX</fullName>
    </recommendedName>
</protein>
<dbReference type="InterPro" id="IPR019489">
    <property type="entry name" value="Clp_ATPase_C"/>
</dbReference>
<dbReference type="SMART" id="SM00382">
    <property type="entry name" value="AAA"/>
    <property type="match status" value="1"/>
</dbReference>
<feature type="binding site" evidence="6">
    <location>
        <begin position="152"/>
        <end position="159"/>
    </location>
    <ligand>
        <name>ATP</name>
        <dbReference type="ChEBI" id="CHEBI:30616"/>
    </ligand>
</feature>
<evidence type="ECO:0000256" key="7">
    <source>
        <dbReference type="PROSITE-ProRule" id="PRU01250"/>
    </source>
</evidence>
<dbReference type="STRING" id="182217.HCW_01085"/>
<dbReference type="GO" id="GO:0009376">
    <property type="term" value="C:HslUV protease complex"/>
    <property type="evidence" value="ECO:0007669"/>
    <property type="project" value="TreeGrafter"/>
</dbReference>
<dbReference type="FunFam" id="3.40.50.300:FF:001911">
    <property type="entry name" value="ATP-dependent Clp protease ATP-binding subunit ClpX"/>
    <property type="match status" value="1"/>
</dbReference>
<keyword evidence="2 6" id="KW-0547">Nucleotide-binding</keyword>
<dbReference type="eggNOG" id="COG1219">
    <property type="taxonomic scope" value="Bacteria"/>
</dbReference>
<dbReference type="PATRIC" id="fig|182217.3.peg.225"/>
<dbReference type="RefSeq" id="WP_014660383.1">
    <property type="nucleotide sequence ID" value="NC_017737.1"/>
</dbReference>
<dbReference type="GO" id="GO:0051082">
    <property type="term" value="F:unfolded protein binding"/>
    <property type="evidence" value="ECO:0007669"/>
    <property type="project" value="UniProtKB-UniRule"/>
</dbReference>
<dbReference type="PANTHER" id="PTHR48102">
    <property type="entry name" value="ATP-DEPENDENT CLP PROTEASE ATP-BINDING SUBUNIT CLPX-LIKE, MITOCHONDRIAL-RELATED"/>
    <property type="match status" value="1"/>
</dbReference>
<dbReference type="InterPro" id="IPR003959">
    <property type="entry name" value="ATPase_AAA_core"/>
</dbReference>
<keyword evidence="3 6" id="KW-0862">Zinc</keyword>
<keyword evidence="5 6" id="KW-0143">Chaperone</keyword>
<dbReference type="HOGENOM" id="CLU_014218_8_2_7"/>
<accession>I0EKP1</accession>
<dbReference type="Gene3D" id="3.40.50.300">
    <property type="entry name" value="P-loop containing nucleotide triphosphate hydrolases"/>
    <property type="match status" value="1"/>
</dbReference>
<sequence>MNETLYCSFCQKPESSDPKRRRVIFSSNLTKDVCICEYCVSAIYEELHKHESAFIDKKDTKYKGAHTLSDNESFFSHIPAPKELKAVLDNYVIGQEQAKKVFSVAVYNHYKRLAFKEQLENQASNEEGLKDSALLAFEEVELSKSNILLIGPTGSGKTLMAQTLAKHLDIPIAISDATSLTEAGYVGEDVENILTRLLQASDWDVQKAQKGIVFIDEIDKISRLSENRSITRDVSGEGVQQALLKIIEGSVVNIPPKGGRKHPDGNFIQIDTSDILFICAGAFDGLAEIIKKRTTQNVLGFTHEKMSKKEQEEILHLAETHDLVNYGLIPELIGRLHVLSTLDSISLEAMVEILQKPKNALIKQYQQLFRMDEVDLIFEEEAIKKIAQLALERKTGARGLRAIIEDFCLDIMFDLPKLKGCEVRITKDCVLKQAEPLIVKKSHSKALP</sequence>
<proteinExistence type="inferred from homology"/>
<dbReference type="InterPro" id="IPR059188">
    <property type="entry name" value="Znf_CLPX-like"/>
</dbReference>
<evidence type="ECO:0000256" key="3">
    <source>
        <dbReference type="ARBA" id="ARBA00022833"/>
    </source>
</evidence>
<evidence type="ECO:0000259" key="8">
    <source>
        <dbReference type="PROSITE" id="PS51902"/>
    </source>
</evidence>
<feature type="binding site" evidence="6 7">
    <location>
        <position position="10"/>
    </location>
    <ligand>
        <name>Zn(2+)</name>
        <dbReference type="ChEBI" id="CHEBI:29105"/>
    </ligand>
</feature>
<comment type="similarity">
    <text evidence="6 7">Belongs to the ClpX chaperone family.</text>
</comment>
<dbReference type="Pfam" id="PF10431">
    <property type="entry name" value="ClpB_D2-small"/>
    <property type="match status" value="1"/>
</dbReference>
<dbReference type="GO" id="GO:0005524">
    <property type="term" value="F:ATP binding"/>
    <property type="evidence" value="ECO:0007669"/>
    <property type="project" value="UniProtKB-UniRule"/>
</dbReference>
<dbReference type="InterPro" id="IPR004487">
    <property type="entry name" value="Clp_protease_ATP-bd_su_ClpX"/>
</dbReference>
<comment type="subunit">
    <text evidence="6">Component of the ClpX-ClpP complex. Forms a hexameric ring that, in the presence of ATP, binds to fourteen ClpP subunits assembled into a disk-like structure with a central cavity, resembling the structure of eukaryotic proteasomes.</text>
</comment>
<dbReference type="SUPFAM" id="SSF52540">
    <property type="entry name" value="P-loop containing nucleoside triphosphate hydrolases"/>
    <property type="match status" value="1"/>
</dbReference>